<feature type="domain" description="Alpha-(1,6)-fucosyltransferase N- and catalytic" evidence="2">
    <location>
        <begin position="230"/>
        <end position="400"/>
    </location>
</feature>
<dbReference type="Pfam" id="PF19745">
    <property type="entry name" value="FUT8_N_cat"/>
    <property type="match status" value="1"/>
</dbReference>
<evidence type="ECO:0000259" key="2">
    <source>
        <dbReference type="Pfam" id="PF19745"/>
    </source>
</evidence>
<organism evidence="3 4">
    <name type="scientific">Adineta ricciae</name>
    <name type="common">Rotifer</name>
    <dbReference type="NCBI Taxonomy" id="249248"/>
    <lineage>
        <taxon>Eukaryota</taxon>
        <taxon>Metazoa</taxon>
        <taxon>Spiralia</taxon>
        <taxon>Gnathifera</taxon>
        <taxon>Rotifera</taxon>
        <taxon>Eurotatoria</taxon>
        <taxon>Bdelloidea</taxon>
        <taxon>Adinetida</taxon>
        <taxon>Adinetidae</taxon>
        <taxon>Adineta</taxon>
    </lineage>
</organism>
<evidence type="ECO:0000256" key="1">
    <source>
        <dbReference type="SAM" id="Phobius"/>
    </source>
</evidence>
<gene>
    <name evidence="3" type="ORF">XAT740_LOCUS48299</name>
</gene>
<dbReference type="PANTHER" id="PTHR13132">
    <property type="entry name" value="ALPHA- 1,6 -FUCOSYLTRANSFERASE"/>
    <property type="match status" value="1"/>
</dbReference>
<dbReference type="AlphaFoldDB" id="A0A816B3B1"/>
<dbReference type="Proteomes" id="UP000663828">
    <property type="component" value="Unassembled WGS sequence"/>
</dbReference>
<dbReference type="EMBL" id="CAJNOR010006897">
    <property type="protein sequence ID" value="CAF1606123.1"/>
    <property type="molecule type" value="Genomic_DNA"/>
</dbReference>
<dbReference type="InterPro" id="IPR045573">
    <property type="entry name" value="Fut8_N_cat"/>
</dbReference>
<dbReference type="GO" id="GO:0006487">
    <property type="term" value="P:protein N-linked glycosylation"/>
    <property type="evidence" value="ECO:0007669"/>
    <property type="project" value="TreeGrafter"/>
</dbReference>
<feature type="transmembrane region" description="Helical" evidence="1">
    <location>
        <begin position="12"/>
        <end position="31"/>
    </location>
</feature>
<sequence>MVADRQNIRPWRIMIYMVILIVVFLTIYFISGQVSPSFSIQLSFDRLKLKISGNNSSQSSAQSITHLWSLRLADGAHFRLAKAIPCRTIEYTGGPKKDPVNSCADQSTNEFSVENTIKAQQWLFDHQHPSNCSNKRFAIIRKYAWSGFGSTVHQVVWAFGVALAEDRIAVYETPGHWLYGDCVSSNPDCLFLPITNCSVPRNVDGKQTSYINADFGHWSKPVHPSVFQNRTFNWYRAQLLFYLMRFKPETLSHVQKMVTQYLQVPSIDILRPFIAIYVRRSDKITGREMKQAYPLKQYFDLFEADLQRANITNIYLNSEDNQVFDEFIEINKQKQGRYKLLSIKAQKNIVFASLTRMSQRDRGKIVLEFLTDLFIEANADLHAGTLTSNWCRLVDEMRLTLGKTLPYYTPEDRYLLDM</sequence>
<dbReference type="PANTHER" id="PTHR13132:SF29">
    <property type="entry name" value="ALPHA-(1,6)-FUCOSYLTRANSFERASE"/>
    <property type="match status" value="1"/>
</dbReference>
<proteinExistence type="predicted"/>
<keyword evidence="1" id="KW-0812">Transmembrane</keyword>
<evidence type="ECO:0000313" key="3">
    <source>
        <dbReference type="EMBL" id="CAF1606123.1"/>
    </source>
</evidence>
<keyword evidence="4" id="KW-1185">Reference proteome</keyword>
<name>A0A816B3B1_ADIRI</name>
<dbReference type="GO" id="GO:0046921">
    <property type="term" value="F:alpha-(1-&gt;6)-fucosyltransferase activity"/>
    <property type="evidence" value="ECO:0007669"/>
    <property type="project" value="TreeGrafter"/>
</dbReference>
<dbReference type="Gene3D" id="3.40.50.11350">
    <property type="match status" value="1"/>
</dbReference>
<keyword evidence="1" id="KW-1133">Transmembrane helix</keyword>
<keyword evidence="1" id="KW-0472">Membrane</keyword>
<accession>A0A816B3B1</accession>
<reference evidence="3" key="1">
    <citation type="submission" date="2021-02" db="EMBL/GenBank/DDBJ databases">
        <authorList>
            <person name="Nowell W R."/>
        </authorList>
    </citation>
    <scope>NUCLEOTIDE SEQUENCE</scope>
</reference>
<evidence type="ECO:0000313" key="4">
    <source>
        <dbReference type="Proteomes" id="UP000663828"/>
    </source>
</evidence>
<comment type="caution">
    <text evidence="3">The sequence shown here is derived from an EMBL/GenBank/DDBJ whole genome shotgun (WGS) entry which is preliminary data.</text>
</comment>
<protein>
    <recommendedName>
        <fullName evidence="2">Alpha-(1,6)-fucosyltransferase N- and catalytic domain-containing protein</fullName>
    </recommendedName>
</protein>